<sequence>MKPFNTYESQHMRNITGETLRPGDFSLTDKGIKFCKFSKEDSLLDLGSGMGATVYYIYKKYGIKAIGLDPCDKLINAGMSKYENIKLIHGRGENIPFKDESFKGVLAECTLSLMDDLDTVISEVFRVLKKEGWFIVNDVYAKRPEFIDDMNSFSVNSCMRGLHNLEVLKSKLEHRGFNILLFQDCSHMLKQLMVRTIFTYGSMAIFWNKAMECSVNGCQFEEVLRRCKPGYFIIIAKRGDK</sequence>
<dbReference type="PANTHER" id="PTHR43591">
    <property type="entry name" value="METHYLTRANSFERASE"/>
    <property type="match status" value="1"/>
</dbReference>
<proteinExistence type="predicted"/>
<evidence type="ECO:0000259" key="1">
    <source>
        <dbReference type="Pfam" id="PF08241"/>
    </source>
</evidence>
<keyword evidence="3" id="KW-1185">Reference proteome</keyword>
<dbReference type="OrthoDB" id="9772751at2"/>
<protein>
    <submittedName>
        <fullName evidence="2">SAM-dependent methyltransferases</fullName>
    </submittedName>
</protein>
<reference evidence="2 3" key="1">
    <citation type="journal article" date="2015" name="Genome Announc.">
        <title>Draft Genome Sequence of Clostridium tyrobutyricum Strain DIVETGP, Isolated from Cow's Milk for Grana Padano Production.</title>
        <authorList>
            <person name="Soggiu A."/>
            <person name="Piras C."/>
            <person name="Gaiarsa S."/>
            <person name="Sassera D."/>
            <person name="Roncada P."/>
            <person name="Bendixen E."/>
            <person name="Brasca M."/>
            <person name="Bonizzi L."/>
        </authorList>
    </citation>
    <scope>NUCLEOTIDE SEQUENCE [LARGE SCALE GENOMIC DNA]</scope>
    <source>
        <strain evidence="2 3">DIVETGP</strain>
    </source>
</reference>
<dbReference type="Pfam" id="PF08241">
    <property type="entry name" value="Methyltransf_11"/>
    <property type="match status" value="1"/>
</dbReference>
<dbReference type="RefSeq" id="WP_017895425.1">
    <property type="nucleotide sequence ID" value="NZ_CBXI010000010.1"/>
</dbReference>
<keyword evidence="2" id="KW-0808">Transferase</keyword>
<comment type="caution">
    <text evidence="2">The sequence shown here is derived from an EMBL/GenBank/DDBJ whole genome shotgun (WGS) entry which is preliminary data.</text>
</comment>
<keyword evidence="2" id="KW-0489">Methyltransferase</keyword>
<evidence type="ECO:0000313" key="2">
    <source>
        <dbReference type="EMBL" id="CDL90794.1"/>
    </source>
</evidence>
<dbReference type="InterPro" id="IPR013216">
    <property type="entry name" value="Methyltransf_11"/>
</dbReference>
<dbReference type="GO" id="GO:0032259">
    <property type="term" value="P:methylation"/>
    <property type="evidence" value="ECO:0007669"/>
    <property type="project" value="UniProtKB-KW"/>
</dbReference>
<dbReference type="Proteomes" id="UP000019482">
    <property type="component" value="Unassembled WGS sequence"/>
</dbReference>
<dbReference type="SUPFAM" id="SSF53335">
    <property type="entry name" value="S-adenosyl-L-methionine-dependent methyltransferases"/>
    <property type="match status" value="1"/>
</dbReference>
<accession>W6N6A9</accession>
<dbReference type="GO" id="GO:0008757">
    <property type="term" value="F:S-adenosylmethionine-dependent methyltransferase activity"/>
    <property type="evidence" value="ECO:0007669"/>
    <property type="project" value="InterPro"/>
</dbReference>
<dbReference type="AlphaFoldDB" id="W6N6A9"/>
<dbReference type="EMBL" id="CBXI010000010">
    <property type="protein sequence ID" value="CDL90794.1"/>
    <property type="molecule type" value="Genomic_DNA"/>
</dbReference>
<evidence type="ECO:0000313" key="3">
    <source>
        <dbReference type="Proteomes" id="UP000019482"/>
    </source>
</evidence>
<dbReference type="NCBIfam" id="NF045667">
    <property type="entry name" value="MTase_DVU1556"/>
    <property type="match status" value="1"/>
</dbReference>
<dbReference type="GeneID" id="29420047"/>
<organism evidence="2 3">
    <name type="scientific">Clostridium tyrobutyricum DIVETGP</name>
    <dbReference type="NCBI Taxonomy" id="1408889"/>
    <lineage>
        <taxon>Bacteria</taxon>
        <taxon>Bacillati</taxon>
        <taxon>Bacillota</taxon>
        <taxon>Clostridia</taxon>
        <taxon>Eubacteriales</taxon>
        <taxon>Clostridiaceae</taxon>
        <taxon>Clostridium</taxon>
    </lineage>
</organism>
<dbReference type="InterPro" id="IPR029063">
    <property type="entry name" value="SAM-dependent_MTases_sf"/>
</dbReference>
<feature type="domain" description="Methyltransferase type 11" evidence="1">
    <location>
        <begin position="44"/>
        <end position="136"/>
    </location>
</feature>
<name>W6N6A9_CLOTY</name>
<dbReference type="Gene3D" id="3.40.50.150">
    <property type="entry name" value="Vaccinia Virus protein VP39"/>
    <property type="match status" value="1"/>
</dbReference>
<gene>
    <name evidence="2" type="ORF">CTDIVETGP_0864</name>
</gene>
<dbReference type="CDD" id="cd02440">
    <property type="entry name" value="AdoMet_MTases"/>
    <property type="match status" value="1"/>
</dbReference>